<feature type="transmembrane region" description="Helical" evidence="1">
    <location>
        <begin position="80"/>
        <end position="101"/>
    </location>
</feature>
<dbReference type="PIRSF" id="PIRSF006162">
    <property type="entry name" value="PgpA"/>
    <property type="match status" value="1"/>
</dbReference>
<evidence type="ECO:0000313" key="3">
    <source>
        <dbReference type="EMBL" id="AZR72553.1"/>
    </source>
</evidence>
<gene>
    <name evidence="3" type="ORF">BBF96_03630</name>
</gene>
<dbReference type="CDD" id="cd06971">
    <property type="entry name" value="PgpA"/>
    <property type="match status" value="1"/>
</dbReference>
<dbReference type="Proteomes" id="UP000267250">
    <property type="component" value="Chromosome"/>
</dbReference>
<dbReference type="InterPro" id="IPR036681">
    <property type="entry name" value="PgpA-like_sf"/>
</dbReference>
<feature type="transmembrane region" description="Helical" evidence="1">
    <location>
        <begin position="38"/>
        <end position="59"/>
    </location>
</feature>
<name>A0A3S9SW60_9FIRM</name>
<accession>A0A3S9SW60</accession>
<dbReference type="RefSeq" id="WP_127015884.1">
    <property type="nucleotide sequence ID" value="NZ_CP016379.1"/>
</dbReference>
<evidence type="ECO:0000256" key="1">
    <source>
        <dbReference type="SAM" id="Phobius"/>
    </source>
</evidence>
<keyword evidence="4" id="KW-1185">Reference proteome</keyword>
<dbReference type="OrthoDB" id="9804091at2"/>
<proteinExistence type="predicted"/>
<evidence type="ECO:0000313" key="4">
    <source>
        <dbReference type="Proteomes" id="UP000267250"/>
    </source>
</evidence>
<sequence>MKTLVKWLGLGLGTGLSPKAPGTVGSLLALVIAANIKIVHASYFLLISIIAGVLICELTERELGCKDDSRIVFDEMVGQWIAVAGFTGYYLIAGFILFRIFDILKPPPVRQLQKFHGGLGVMLDDILAGGMSWVILILIKNLLLLVPVF</sequence>
<feature type="domain" description="YutG/PgpA" evidence="2">
    <location>
        <begin position="8"/>
        <end position="139"/>
    </location>
</feature>
<dbReference type="SUPFAM" id="SSF101307">
    <property type="entry name" value="YutG-like"/>
    <property type="match status" value="1"/>
</dbReference>
<dbReference type="GO" id="GO:0008962">
    <property type="term" value="F:phosphatidylglycerophosphatase activity"/>
    <property type="evidence" value="ECO:0007669"/>
    <property type="project" value="InterPro"/>
</dbReference>
<keyword evidence="1" id="KW-1133">Transmembrane helix</keyword>
<keyword evidence="1" id="KW-0812">Transmembrane</keyword>
<dbReference type="PANTHER" id="PTHR36305:SF1">
    <property type="entry name" value="PHOSPHATIDYLGLYCEROPHOSPHATASE A"/>
    <property type="match status" value="1"/>
</dbReference>
<evidence type="ECO:0000259" key="2">
    <source>
        <dbReference type="Pfam" id="PF04608"/>
    </source>
</evidence>
<dbReference type="Pfam" id="PF04608">
    <property type="entry name" value="PgpA"/>
    <property type="match status" value="1"/>
</dbReference>
<dbReference type="InterPro" id="IPR026037">
    <property type="entry name" value="PgpA"/>
</dbReference>
<dbReference type="GO" id="GO:0006629">
    <property type="term" value="P:lipid metabolic process"/>
    <property type="evidence" value="ECO:0007669"/>
    <property type="project" value="InterPro"/>
</dbReference>
<organism evidence="3 4">
    <name type="scientific">Anoxybacter fermentans</name>
    <dbReference type="NCBI Taxonomy" id="1323375"/>
    <lineage>
        <taxon>Bacteria</taxon>
        <taxon>Bacillati</taxon>
        <taxon>Bacillota</taxon>
        <taxon>Clostridia</taxon>
        <taxon>Halanaerobiales</taxon>
        <taxon>Anoxybacter</taxon>
    </lineage>
</organism>
<dbReference type="EMBL" id="CP016379">
    <property type="protein sequence ID" value="AZR72553.1"/>
    <property type="molecule type" value="Genomic_DNA"/>
</dbReference>
<protein>
    <recommendedName>
        <fullName evidence="2">YutG/PgpA domain-containing protein</fullName>
    </recommendedName>
</protein>
<dbReference type="AlphaFoldDB" id="A0A3S9SW60"/>
<dbReference type="InterPro" id="IPR007686">
    <property type="entry name" value="YutG/PgpA"/>
</dbReference>
<dbReference type="PANTHER" id="PTHR36305">
    <property type="entry name" value="PHOSPHATIDYLGLYCEROPHOSPHATASE A"/>
    <property type="match status" value="1"/>
</dbReference>
<dbReference type="KEGG" id="aft:BBF96_03630"/>
<keyword evidence="1" id="KW-0472">Membrane</keyword>
<reference evidence="3 4" key="1">
    <citation type="submission" date="2016-07" db="EMBL/GenBank/DDBJ databases">
        <title>Genome and transcriptome analysis of iron-reducing fermentative bacteria Anoxybacter fermentans.</title>
        <authorList>
            <person name="Zeng X."/>
            <person name="Shao Z."/>
        </authorList>
    </citation>
    <scope>NUCLEOTIDE SEQUENCE [LARGE SCALE GENOMIC DNA]</scope>
    <source>
        <strain evidence="3 4">DY22613</strain>
    </source>
</reference>
<feature type="transmembrane region" description="Helical" evidence="1">
    <location>
        <begin position="126"/>
        <end position="146"/>
    </location>
</feature>